<evidence type="ECO:0000313" key="2">
    <source>
        <dbReference type="Proteomes" id="UP000003812"/>
    </source>
</evidence>
<organism evidence="1 2">
    <name type="scientific">Streptococcus parasanguinis F0405</name>
    <dbReference type="NCBI Taxonomy" id="905067"/>
    <lineage>
        <taxon>Bacteria</taxon>
        <taxon>Bacillati</taxon>
        <taxon>Bacillota</taxon>
        <taxon>Bacilli</taxon>
        <taxon>Lactobacillales</taxon>
        <taxon>Streptococcaceae</taxon>
        <taxon>Streptococcus</taxon>
    </lineage>
</organism>
<accession>E3CBX8</accession>
<protein>
    <submittedName>
        <fullName evidence="1">Uncharacterized protein</fullName>
    </submittedName>
</protein>
<proteinExistence type="predicted"/>
<comment type="caution">
    <text evidence="1">The sequence shown here is derived from an EMBL/GenBank/DDBJ whole genome shotgun (WGS) entry which is preliminary data.</text>
</comment>
<dbReference type="AlphaFoldDB" id="E3CBX8"/>
<evidence type="ECO:0000313" key="1">
    <source>
        <dbReference type="EMBL" id="EFQ55806.1"/>
    </source>
</evidence>
<name>E3CBX8_STRPA</name>
<dbReference type="Proteomes" id="UP000003812">
    <property type="component" value="Unassembled WGS sequence"/>
</dbReference>
<sequence length="40" mass="4913">MFQELFVCLSLVMKKEMKMTEIRRFELVSIYTIQELLSKR</sequence>
<dbReference type="EMBL" id="AEKM01000003">
    <property type="protein sequence ID" value="EFQ55806.1"/>
    <property type="molecule type" value="Genomic_DNA"/>
</dbReference>
<reference evidence="1 2" key="1">
    <citation type="submission" date="2010-10" db="EMBL/GenBank/DDBJ databases">
        <authorList>
            <person name="Durkin A.S."/>
            <person name="Madupu R."/>
            <person name="Torralba M."/>
            <person name="Gillis M."/>
            <person name="Methe B."/>
            <person name="Sutton G."/>
            <person name="Nelson K.E."/>
        </authorList>
    </citation>
    <scope>NUCLEOTIDE SEQUENCE [LARGE SCALE GENOMIC DNA]</scope>
    <source>
        <strain evidence="1 2">F0405</strain>
    </source>
</reference>
<gene>
    <name evidence="1" type="ORF">HMPREF9626_0173</name>
</gene>